<accession>A0AAD9TE61</accession>
<dbReference type="Proteomes" id="UP001280121">
    <property type="component" value="Unassembled WGS sequence"/>
</dbReference>
<evidence type="ECO:0000313" key="2">
    <source>
        <dbReference type="EMBL" id="KAK2634509.1"/>
    </source>
</evidence>
<evidence type="ECO:0000313" key="3">
    <source>
        <dbReference type="Proteomes" id="UP001280121"/>
    </source>
</evidence>
<dbReference type="Pfam" id="PF08472">
    <property type="entry name" value="S6PP_C"/>
    <property type="match status" value="1"/>
</dbReference>
<protein>
    <recommendedName>
        <fullName evidence="1">Sucrose-phosphatase C-terminal domain-containing protein</fullName>
    </recommendedName>
</protein>
<dbReference type="InterPro" id="IPR051518">
    <property type="entry name" value="Sucrose_Phosphatase"/>
</dbReference>
<dbReference type="AlphaFoldDB" id="A0AAD9TE61"/>
<dbReference type="InterPro" id="IPR032710">
    <property type="entry name" value="NTF2-like_dom_sf"/>
</dbReference>
<dbReference type="InterPro" id="IPR013679">
    <property type="entry name" value="SPP_C"/>
</dbReference>
<sequence>MDCLNGSTRLMVVSDLGFTTNPLGIFVHPSGIERPLHQCVDVMASLYGSEQGKQYQVWVDRVASAQIGSDTWLVKFDKWELSGEERQCCLTTVLLSSKVGQTPVPDGFTWVHVHQTWLGGSGSVDQTTWVF</sequence>
<name>A0AAD9TE61_9ROSI</name>
<dbReference type="Gene3D" id="3.10.450.50">
    <property type="match status" value="1"/>
</dbReference>
<proteinExistence type="predicted"/>
<organism evidence="2 3">
    <name type="scientific">Dipteronia dyeriana</name>
    <dbReference type="NCBI Taxonomy" id="168575"/>
    <lineage>
        <taxon>Eukaryota</taxon>
        <taxon>Viridiplantae</taxon>
        <taxon>Streptophyta</taxon>
        <taxon>Embryophyta</taxon>
        <taxon>Tracheophyta</taxon>
        <taxon>Spermatophyta</taxon>
        <taxon>Magnoliopsida</taxon>
        <taxon>eudicotyledons</taxon>
        <taxon>Gunneridae</taxon>
        <taxon>Pentapetalae</taxon>
        <taxon>rosids</taxon>
        <taxon>malvids</taxon>
        <taxon>Sapindales</taxon>
        <taxon>Sapindaceae</taxon>
        <taxon>Hippocastanoideae</taxon>
        <taxon>Acereae</taxon>
        <taxon>Dipteronia</taxon>
    </lineage>
</organism>
<reference evidence="2" key="1">
    <citation type="journal article" date="2023" name="Plant J.">
        <title>Genome sequences and population genomics provide insights into the demographic history, inbreeding, and mutation load of two 'living fossil' tree species of Dipteronia.</title>
        <authorList>
            <person name="Feng Y."/>
            <person name="Comes H.P."/>
            <person name="Chen J."/>
            <person name="Zhu S."/>
            <person name="Lu R."/>
            <person name="Zhang X."/>
            <person name="Li P."/>
            <person name="Qiu J."/>
            <person name="Olsen K.M."/>
            <person name="Qiu Y."/>
        </authorList>
    </citation>
    <scope>NUCLEOTIDE SEQUENCE</scope>
    <source>
        <strain evidence="2">KIB01</strain>
    </source>
</reference>
<dbReference type="PANTHER" id="PTHR46521:SF8">
    <property type="entry name" value="SUCROSE-PHOSPHATASE 3A-RELATED"/>
    <property type="match status" value="1"/>
</dbReference>
<dbReference type="EMBL" id="JANJYI010000009">
    <property type="protein sequence ID" value="KAK2634509.1"/>
    <property type="molecule type" value="Genomic_DNA"/>
</dbReference>
<dbReference type="PANTHER" id="PTHR46521">
    <property type="entry name" value="SUCROSE-PHOSPHATASE 2-RELATED"/>
    <property type="match status" value="1"/>
</dbReference>
<dbReference type="GO" id="GO:0005986">
    <property type="term" value="P:sucrose biosynthetic process"/>
    <property type="evidence" value="ECO:0007669"/>
    <property type="project" value="InterPro"/>
</dbReference>
<dbReference type="GO" id="GO:0050307">
    <property type="term" value="F:sucrose-phosphate phosphatase activity"/>
    <property type="evidence" value="ECO:0007669"/>
    <property type="project" value="InterPro"/>
</dbReference>
<gene>
    <name evidence="2" type="ORF">Ddye_029301</name>
</gene>
<dbReference type="SUPFAM" id="SSF54427">
    <property type="entry name" value="NTF2-like"/>
    <property type="match status" value="1"/>
</dbReference>
<feature type="domain" description="Sucrose-phosphatase C-terminal" evidence="1">
    <location>
        <begin position="12"/>
        <end position="118"/>
    </location>
</feature>
<comment type="caution">
    <text evidence="2">The sequence shown here is derived from an EMBL/GenBank/DDBJ whole genome shotgun (WGS) entry which is preliminary data.</text>
</comment>
<evidence type="ECO:0000259" key="1">
    <source>
        <dbReference type="Pfam" id="PF08472"/>
    </source>
</evidence>
<keyword evidence="3" id="KW-1185">Reference proteome</keyword>